<dbReference type="AlphaFoldDB" id="W1IP26"/>
<organism evidence="1 2">
    <name type="scientific">Xenorhabdus cabanillasii JM26</name>
    <dbReference type="NCBI Taxonomy" id="1427517"/>
    <lineage>
        <taxon>Bacteria</taxon>
        <taxon>Pseudomonadati</taxon>
        <taxon>Pseudomonadota</taxon>
        <taxon>Gammaproteobacteria</taxon>
        <taxon>Enterobacterales</taxon>
        <taxon>Morganellaceae</taxon>
        <taxon>Xenorhabdus</taxon>
    </lineage>
</organism>
<accession>W1IP26</accession>
<sequence length="38" mass="4591">MLFLTKNPLVRKINYSKMTLFTDQLGTDQLYTINKFMY</sequence>
<evidence type="ECO:0000313" key="1">
    <source>
        <dbReference type="EMBL" id="CDL80247.1"/>
    </source>
</evidence>
<dbReference type="EMBL" id="CBXE010000050">
    <property type="protein sequence ID" value="CDL80247.1"/>
    <property type="molecule type" value="Genomic_DNA"/>
</dbReference>
<evidence type="ECO:0000313" key="2">
    <source>
        <dbReference type="Proteomes" id="UP000019197"/>
    </source>
</evidence>
<reference evidence="1 2" key="1">
    <citation type="submission" date="2013-11" db="EMBL/GenBank/DDBJ databases">
        <title>Draft genome sequence and annotation of the entomopathogenic bacterium, Xenorhabdus cabanillasi strain JM26.</title>
        <authorList>
            <person name="Gualtieri M."/>
            <person name="Ogier J.C."/>
            <person name="Pages S."/>
            <person name="Givaudan A."/>
            <person name="Gaudriault S."/>
        </authorList>
    </citation>
    <scope>NUCLEOTIDE SEQUENCE [LARGE SCALE GENOMIC DNA]</scope>
    <source>
        <strain evidence="1 2">JM26</strain>
    </source>
</reference>
<name>W1IP26_9GAMM</name>
<gene>
    <name evidence="1" type="ORF">XCR1_1430009</name>
</gene>
<dbReference type="Proteomes" id="UP000019197">
    <property type="component" value="Unassembled WGS sequence"/>
</dbReference>
<protein>
    <submittedName>
        <fullName evidence="1">Uncharacterized protein</fullName>
    </submittedName>
</protein>
<comment type="caution">
    <text evidence="1">The sequence shown here is derived from an EMBL/GenBank/DDBJ whole genome shotgun (WGS) entry which is preliminary data.</text>
</comment>
<proteinExistence type="predicted"/>